<dbReference type="InterPro" id="IPR036097">
    <property type="entry name" value="HisK_dim/P_sf"/>
</dbReference>
<dbReference type="SUPFAM" id="SSF47384">
    <property type="entry name" value="Homodimeric domain of signal transducing histidine kinase"/>
    <property type="match status" value="1"/>
</dbReference>
<reference evidence="7 8" key="1">
    <citation type="submission" date="2018-05" db="EMBL/GenBank/DDBJ databases">
        <title>Complete genome sequence of Arcticibacterium luteifluviistationis SM1504T, a cytophagaceae bacterium isolated from Arctic surface seawater.</title>
        <authorList>
            <person name="Li Y."/>
            <person name="Qin Q.-L."/>
        </authorList>
    </citation>
    <scope>NUCLEOTIDE SEQUENCE [LARGE SCALE GENOMIC DNA]</scope>
    <source>
        <strain evidence="7 8">SM1504</strain>
    </source>
</reference>
<organism evidence="7 8">
    <name type="scientific">Arcticibacterium luteifluviistationis</name>
    <dbReference type="NCBI Taxonomy" id="1784714"/>
    <lineage>
        <taxon>Bacteria</taxon>
        <taxon>Pseudomonadati</taxon>
        <taxon>Bacteroidota</taxon>
        <taxon>Cytophagia</taxon>
        <taxon>Cytophagales</taxon>
        <taxon>Leadbetterellaceae</taxon>
        <taxon>Arcticibacterium</taxon>
    </lineage>
</organism>
<dbReference type="GO" id="GO:0016020">
    <property type="term" value="C:membrane"/>
    <property type="evidence" value="ECO:0007669"/>
    <property type="project" value="UniProtKB-SubCell"/>
</dbReference>
<dbReference type="RefSeq" id="WP_111371985.1">
    <property type="nucleotide sequence ID" value="NZ_CP029480.1"/>
</dbReference>
<evidence type="ECO:0000256" key="5">
    <source>
        <dbReference type="SAM" id="Phobius"/>
    </source>
</evidence>
<comment type="subcellular location">
    <subcellularLocation>
        <location evidence="1">Membrane</location>
        <topology evidence="1">Multi-pass membrane protein</topology>
    </subcellularLocation>
</comment>
<dbReference type="GO" id="GO:0000155">
    <property type="term" value="F:phosphorelay sensor kinase activity"/>
    <property type="evidence" value="ECO:0007669"/>
    <property type="project" value="InterPro"/>
</dbReference>
<keyword evidence="3 5" id="KW-1133">Transmembrane helix</keyword>
<dbReference type="KEGG" id="als:DJ013_11645"/>
<evidence type="ECO:0000313" key="7">
    <source>
        <dbReference type="EMBL" id="AWV98792.1"/>
    </source>
</evidence>
<evidence type="ECO:0000256" key="1">
    <source>
        <dbReference type="ARBA" id="ARBA00004141"/>
    </source>
</evidence>
<keyword evidence="8" id="KW-1185">Reference proteome</keyword>
<evidence type="ECO:0000256" key="4">
    <source>
        <dbReference type="ARBA" id="ARBA00023136"/>
    </source>
</evidence>
<sequence length="271" mass="30975">MKKKYILGVLITVALITVNQLLIQYALTTIKQDAKQINISGKQRMLSQKLNLEFYQLSERKKDINDVKKTFNQAKQAHFGLINGNKELDLKAIDSPEVNQMLQKLNGRYSFTDNIISNFEQTGELNLKSVNDNQRLLLEEMDSIVNALEMQSQEKVSGIVLLEIILAIISIIIIALEVRYIYYPQAQSLKKSNNKVTQQNEALKNIAWQQSHEVRKPVANILAISQLIKTDPTLIDSEKTQLLDHLEESTHDLDKIIKSIVDKAYKIQQES</sequence>
<dbReference type="EMBL" id="CP029480">
    <property type="protein sequence ID" value="AWV98792.1"/>
    <property type="molecule type" value="Genomic_DNA"/>
</dbReference>
<dbReference type="AlphaFoldDB" id="A0A2Z4GBX7"/>
<name>A0A2Z4GBX7_9BACT</name>
<dbReference type="OrthoDB" id="9124519at2"/>
<keyword evidence="4 5" id="KW-0472">Membrane</keyword>
<dbReference type="InterPro" id="IPR029095">
    <property type="entry name" value="NarX-like_N"/>
</dbReference>
<feature type="transmembrane region" description="Helical" evidence="5">
    <location>
        <begin position="159"/>
        <end position="182"/>
    </location>
</feature>
<dbReference type="Gene3D" id="1.10.287.130">
    <property type="match status" value="1"/>
</dbReference>
<dbReference type="Proteomes" id="UP000249873">
    <property type="component" value="Chromosome"/>
</dbReference>
<evidence type="ECO:0000256" key="2">
    <source>
        <dbReference type="ARBA" id="ARBA00022692"/>
    </source>
</evidence>
<evidence type="ECO:0000313" key="8">
    <source>
        <dbReference type="Proteomes" id="UP000249873"/>
    </source>
</evidence>
<keyword evidence="2 5" id="KW-0812">Transmembrane</keyword>
<proteinExistence type="predicted"/>
<accession>A0A2Z4GBX7</accession>
<dbReference type="Pfam" id="PF13675">
    <property type="entry name" value="PilJ"/>
    <property type="match status" value="1"/>
</dbReference>
<evidence type="ECO:0000259" key="6">
    <source>
        <dbReference type="Pfam" id="PF13675"/>
    </source>
</evidence>
<gene>
    <name evidence="7" type="ORF">DJ013_11645</name>
</gene>
<protein>
    <recommendedName>
        <fullName evidence="6">NarX-like N-terminal domain-containing protein</fullName>
    </recommendedName>
</protein>
<evidence type="ECO:0000256" key="3">
    <source>
        <dbReference type="ARBA" id="ARBA00022989"/>
    </source>
</evidence>
<feature type="domain" description="NarX-like N-terminal" evidence="6">
    <location>
        <begin position="25"/>
        <end position="108"/>
    </location>
</feature>